<evidence type="ECO:0000256" key="4">
    <source>
        <dbReference type="ARBA" id="ARBA00023136"/>
    </source>
</evidence>
<evidence type="ECO:0000259" key="7">
    <source>
        <dbReference type="Pfam" id="PF00361"/>
    </source>
</evidence>
<evidence type="ECO:0000256" key="3">
    <source>
        <dbReference type="ARBA" id="ARBA00022989"/>
    </source>
</evidence>
<feature type="transmembrane region" description="Helical" evidence="5">
    <location>
        <begin position="6"/>
        <end position="22"/>
    </location>
</feature>
<reference evidence="8 9" key="1">
    <citation type="submission" date="2024-06" db="EMBL/GenBank/DDBJ databases">
        <title>Genomic Encyclopedia of Type Strains, Phase IV (KMG-IV): sequencing the most valuable type-strain genomes for metagenomic binning, comparative biology and taxonomic classification.</title>
        <authorList>
            <person name="Goeker M."/>
        </authorList>
    </citation>
    <scope>NUCLEOTIDE SEQUENCE [LARGE SCALE GENOMIC DNA]</scope>
    <source>
        <strain evidence="8 9">DSM 29388</strain>
    </source>
</reference>
<dbReference type="Proteomes" id="UP001549146">
    <property type="component" value="Unassembled WGS sequence"/>
</dbReference>
<feature type="transmembrane region" description="Helical" evidence="5">
    <location>
        <begin position="315"/>
        <end position="335"/>
    </location>
</feature>
<dbReference type="RefSeq" id="WP_354509344.1">
    <property type="nucleotide sequence ID" value="NZ_JBEPMO010000010.1"/>
</dbReference>
<feature type="domain" description="NADH:quinone oxidoreductase/Mrp antiporter transmembrane" evidence="7">
    <location>
        <begin position="116"/>
        <end position="405"/>
    </location>
</feature>
<feature type="transmembrane region" description="Helical" evidence="5">
    <location>
        <begin position="150"/>
        <end position="172"/>
    </location>
</feature>
<feature type="transmembrane region" description="Helical" evidence="5">
    <location>
        <begin position="192"/>
        <end position="216"/>
    </location>
</feature>
<dbReference type="HAMAP" id="MF_00445">
    <property type="entry name" value="NDH1_NuoN_1"/>
    <property type="match status" value="1"/>
</dbReference>
<comment type="caution">
    <text evidence="8">The sequence shown here is derived from an EMBL/GenBank/DDBJ whole genome shotgun (WGS) entry which is preliminary data.</text>
</comment>
<evidence type="ECO:0000256" key="2">
    <source>
        <dbReference type="ARBA" id="ARBA00022692"/>
    </source>
</evidence>
<keyword evidence="3 5" id="KW-1133">Transmembrane helix</keyword>
<keyword evidence="5" id="KW-0813">Transport</keyword>
<comment type="subunit">
    <text evidence="5">NDH-1 is composed of 14 different subunits. Subunits NuoA, H, J, K, L, M, N constitute the membrane sector of the complex.</text>
</comment>
<dbReference type="PANTHER" id="PTHR22773">
    <property type="entry name" value="NADH DEHYDROGENASE"/>
    <property type="match status" value="1"/>
</dbReference>
<keyword evidence="5" id="KW-1278">Translocase</keyword>
<evidence type="ECO:0000256" key="6">
    <source>
        <dbReference type="RuleBase" id="RU000320"/>
    </source>
</evidence>
<evidence type="ECO:0000313" key="9">
    <source>
        <dbReference type="Proteomes" id="UP001549146"/>
    </source>
</evidence>
<keyword evidence="5" id="KW-0874">Quinone</keyword>
<feature type="transmembrane region" description="Helical" evidence="5">
    <location>
        <begin position="355"/>
        <end position="373"/>
    </location>
</feature>
<feature type="transmembrane region" description="Helical" evidence="5">
    <location>
        <begin position="393"/>
        <end position="411"/>
    </location>
</feature>
<feature type="transmembrane region" description="Helical" evidence="5">
    <location>
        <begin position="67"/>
        <end position="83"/>
    </location>
</feature>
<feature type="transmembrane region" description="Helical" evidence="5">
    <location>
        <begin position="119"/>
        <end position="138"/>
    </location>
</feature>
<evidence type="ECO:0000256" key="1">
    <source>
        <dbReference type="ARBA" id="ARBA00004127"/>
    </source>
</evidence>
<feature type="transmembrane region" description="Helical" evidence="5">
    <location>
        <begin position="95"/>
        <end position="113"/>
    </location>
</feature>
<dbReference type="Pfam" id="PF00361">
    <property type="entry name" value="Proton_antipo_M"/>
    <property type="match status" value="1"/>
</dbReference>
<comment type="function">
    <text evidence="5">NDH-1 shuttles electrons from NADH, via FMN and iron-sulfur (Fe-S) centers, to quinones in the respiratory chain. The immediate electron acceptor for the enzyme in this species is believed to be a menaquinone. Couples the redox reaction to proton translocation (for every two electrons transferred, four hydrogen ions are translocated across the cytoplasmic membrane), and thus conserves the redox energy in a proton gradient.</text>
</comment>
<proteinExistence type="inferred from homology"/>
<feature type="transmembrane region" description="Helical" evidence="5">
    <location>
        <begin position="432"/>
        <end position="450"/>
    </location>
</feature>
<evidence type="ECO:0000313" key="8">
    <source>
        <dbReference type="EMBL" id="MET3732275.1"/>
    </source>
</evidence>
<sequence>MNIILTSALSGIIFMFAGFVLKDKRHLNLLAVLLFVAMIVSAVFQLQGCEILSGKYPNMIETDPYRVSFFILLSLVGIYYTLMNRYNFSKPGSKVSDYFALIFISFTGIAVLASFNNLLLMFLGIEILSIPLYALAGAAKHKMRSTEAAVKYFLMGSFSTGIMLMGIALIYGASGSFLMANITSYAFDFQSIYYLGWVMLVLSMCFKVSVAPMHFWAPDVYDGTPTVFSSYMITIVKGAGFMTFLTLMSSFKITSEIVADNYRYLLSFIIILTLILGNFSALKQKSVKRMLAYSSVVQAGFMMFALFQISEQSKYALLFYTVSYGIASIVLFYALTQVKKDSYKGFNGLGKKSPVLAFAVTIALLSLSGIPFTSGFLAKFMILSSAMEEPSNLILVVAALVLAVLSIYYYIKVIIAMYFRKGKGKSIKLSTLSSFLLILGTILTVALGVYPDLLKMLLNCLGSI</sequence>
<feature type="transmembrane region" description="Helical" evidence="5">
    <location>
        <begin position="291"/>
        <end position="309"/>
    </location>
</feature>
<evidence type="ECO:0000256" key="5">
    <source>
        <dbReference type="HAMAP-Rule" id="MF_00445"/>
    </source>
</evidence>
<comment type="catalytic activity">
    <reaction evidence="5">
        <text>a quinone + NADH + 5 H(+)(in) = a quinol + NAD(+) + 4 H(+)(out)</text>
        <dbReference type="Rhea" id="RHEA:57888"/>
        <dbReference type="ChEBI" id="CHEBI:15378"/>
        <dbReference type="ChEBI" id="CHEBI:24646"/>
        <dbReference type="ChEBI" id="CHEBI:57540"/>
        <dbReference type="ChEBI" id="CHEBI:57945"/>
        <dbReference type="ChEBI" id="CHEBI:132124"/>
    </reaction>
</comment>
<keyword evidence="9" id="KW-1185">Reference proteome</keyword>
<dbReference type="EMBL" id="JBEPMO010000010">
    <property type="protein sequence ID" value="MET3732275.1"/>
    <property type="molecule type" value="Genomic_DNA"/>
</dbReference>
<organism evidence="8 9">
    <name type="scientific">Moheibacter stercoris</name>
    <dbReference type="NCBI Taxonomy" id="1628251"/>
    <lineage>
        <taxon>Bacteria</taxon>
        <taxon>Pseudomonadati</taxon>
        <taxon>Bacteroidota</taxon>
        <taxon>Flavobacteriia</taxon>
        <taxon>Flavobacteriales</taxon>
        <taxon>Weeksellaceae</taxon>
        <taxon>Moheibacter</taxon>
    </lineage>
</organism>
<name>A0ABV2LUP4_9FLAO</name>
<accession>A0ABV2LUP4</accession>
<feature type="transmembrane region" description="Helical" evidence="5">
    <location>
        <begin position="228"/>
        <end position="250"/>
    </location>
</feature>
<comment type="subcellular location">
    <subcellularLocation>
        <location evidence="5">Cell membrane</location>
        <topology evidence="5">Multi-pass membrane protein</topology>
    </subcellularLocation>
    <subcellularLocation>
        <location evidence="1">Endomembrane system</location>
        <topology evidence="1">Multi-pass membrane protein</topology>
    </subcellularLocation>
    <subcellularLocation>
        <location evidence="6">Membrane</location>
        <topology evidence="6">Multi-pass membrane protein</topology>
    </subcellularLocation>
</comment>
<feature type="transmembrane region" description="Helical" evidence="5">
    <location>
        <begin position="262"/>
        <end position="279"/>
    </location>
</feature>
<gene>
    <name evidence="5" type="primary">nuoN</name>
    <name evidence="8" type="ORF">ABID46_001864</name>
</gene>
<keyword evidence="2 5" id="KW-0812">Transmembrane</keyword>
<comment type="similarity">
    <text evidence="5">Belongs to the complex I subunit 2 family.</text>
</comment>
<protein>
    <recommendedName>
        <fullName evidence="5">NADH-quinone oxidoreductase subunit N</fullName>
        <ecNumber evidence="5">7.1.1.-</ecNumber>
    </recommendedName>
    <alternativeName>
        <fullName evidence="5">NADH dehydrogenase I subunit N</fullName>
    </alternativeName>
    <alternativeName>
        <fullName evidence="5">NDH-1 subunit N</fullName>
    </alternativeName>
</protein>
<keyword evidence="5" id="KW-0520">NAD</keyword>
<dbReference type="EC" id="7.1.1.-" evidence="5"/>
<keyword evidence="4 5" id="KW-0472">Membrane</keyword>
<dbReference type="InterPro" id="IPR010096">
    <property type="entry name" value="NADH-Q_OxRdtase_suN/2"/>
</dbReference>
<dbReference type="InterPro" id="IPR001750">
    <property type="entry name" value="ND/Mrp_TM"/>
</dbReference>
<keyword evidence="5" id="KW-1003">Cell membrane</keyword>
<feature type="transmembrane region" description="Helical" evidence="5">
    <location>
        <begin position="29"/>
        <end position="47"/>
    </location>
</feature>